<reference evidence="1" key="2">
    <citation type="journal article" date="2015" name="Fish Shellfish Immunol.">
        <title>Early steps in the European eel (Anguilla anguilla)-Vibrio vulnificus interaction in the gills: Role of the RtxA13 toxin.</title>
        <authorList>
            <person name="Callol A."/>
            <person name="Pajuelo D."/>
            <person name="Ebbesson L."/>
            <person name="Teles M."/>
            <person name="MacKenzie S."/>
            <person name="Amaro C."/>
        </authorList>
    </citation>
    <scope>NUCLEOTIDE SEQUENCE</scope>
</reference>
<protein>
    <submittedName>
        <fullName evidence="1">Uncharacterized protein</fullName>
    </submittedName>
</protein>
<sequence>MVLIKTFSVPAAMYLIPNLKAFVTKTACVTLKTTCFLEPFHTLWPNFSPQKIDLKSC</sequence>
<evidence type="ECO:0000313" key="1">
    <source>
        <dbReference type="EMBL" id="JAH87760.1"/>
    </source>
</evidence>
<accession>A0A0E9WDZ4</accession>
<dbReference type="EMBL" id="GBXM01020817">
    <property type="protein sequence ID" value="JAH87760.1"/>
    <property type="molecule type" value="Transcribed_RNA"/>
</dbReference>
<name>A0A0E9WDZ4_ANGAN</name>
<dbReference type="AlphaFoldDB" id="A0A0E9WDZ4"/>
<organism evidence="1">
    <name type="scientific">Anguilla anguilla</name>
    <name type="common">European freshwater eel</name>
    <name type="synonym">Muraena anguilla</name>
    <dbReference type="NCBI Taxonomy" id="7936"/>
    <lineage>
        <taxon>Eukaryota</taxon>
        <taxon>Metazoa</taxon>
        <taxon>Chordata</taxon>
        <taxon>Craniata</taxon>
        <taxon>Vertebrata</taxon>
        <taxon>Euteleostomi</taxon>
        <taxon>Actinopterygii</taxon>
        <taxon>Neopterygii</taxon>
        <taxon>Teleostei</taxon>
        <taxon>Anguilliformes</taxon>
        <taxon>Anguillidae</taxon>
        <taxon>Anguilla</taxon>
    </lineage>
</organism>
<proteinExistence type="predicted"/>
<reference evidence="1" key="1">
    <citation type="submission" date="2014-11" db="EMBL/GenBank/DDBJ databases">
        <authorList>
            <person name="Amaro Gonzalez C."/>
        </authorList>
    </citation>
    <scope>NUCLEOTIDE SEQUENCE</scope>
</reference>